<name>A0ABX7JCG3_9ACTN</name>
<keyword evidence="2" id="KW-1185">Reference proteome</keyword>
<protein>
    <submittedName>
        <fullName evidence="1">Uncharacterized protein</fullName>
    </submittedName>
</protein>
<geneLocation type="plasmid" evidence="1 2">
    <name>unnamed1</name>
</geneLocation>
<reference evidence="1 2" key="1">
    <citation type="submission" date="2021-02" db="EMBL/GenBank/DDBJ databases">
        <title>FDA dAtabase for Regulatory Grade micrObial Sequences (FDA-ARGOS): Supporting development and validation of Infectious Disease Dx tests.</title>
        <authorList>
            <person name="Sproer C."/>
            <person name="Gronow S."/>
            <person name="Severitt S."/>
            <person name="Schroder I."/>
            <person name="Tallon L."/>
            <person name="Sadzewicz L."/>
            <person name="Zhao X."/>
            <person name="Boylan J."/>
            <person name="Ott S."/>
            <person name="Bowen H."/>
            <person name="Vavikolanu K."/>
            <person name="Mehta A."/>
            <person name="Aluvathingal J."/>
            <person name="Nadendla S."/>
            <person name="Lowell S."/>
            <person name="Myers T."/>
            <person name="Yan Y."/>
            <person name="Sichtig H."/>
        </authorList>
    </citation>
    <scope>NUCLEOTIDE SEQUENCE [LARGE SCALE GENOMIC DNA]</scope>
    <source>
        <strain evidence="1 2">FDAARGOS_1211</strain>
        <plasmid evidence="1 2">unnamed1</plasmid>
    </source>
</reference>
<evidence type="ECO:0000313" key="2">
    <source>
        <dbReference type="Proteomes" id="UP000598054"/>
    </source>
</evidence>
<sequence>MSTSTAAATAFAALDACFTADLTAIIGSDRPQHDLAPTRFIYLVEEARDVLGASSHRPWQEAGKDLAIAAIHLTGALTAPADVQSGVLARVRTHLRDAISAVH</sequence>
<proteinExistence type="predicted"/>
<evidence type="ECO:0000313" key="1">
    <source>
        <dbReference type="EMBL" id="QRV45868.1"/>
    </source>
</evidence>
<dbReference type="EMBL" id="CP070250">
    <property type="protein sequence ID" value="QRV45868.1"/>
    <property type="molecule type" value="Genomic_DNA"/>
</dbReference>
<gene>
    <name evidence="1" type="ORF">I6J41_34305</name>
</gene>
<accession>A0ABX7JCG3</accession>
<keyword evidence="1" id="KW-0614">Plasmid</keyword>
<organism evidence="1 2">
    <name type="scientific">Streptomyces californicus</name>
    <dbReference type="NCBI Taxonomy" id="67351"/>
    <lineage>
        <taxon>Bacteria</taxon>
        <taxon>Bacillati</taxon>
        <taxon>Actinomycetota</taxon>
        <taxon>Actinomycetes</taxon>
        <taxon>Kitasatosporales</taxon>
        <taxon>Streptomycetaceae</taxon>
        <taxon>Streptomyces</taxon>
    </lineage>
</organism>
<dbReference type="Proteomes" id="UP000598054">
    <property type="component" value="Plasmid unnamed1"/>
</dbReference>
<dbReference type="RefSeq" id="WP_030119247.1">
    <property type="nucleotide sequence ID" value="NZ_CP070243.1"/>
</dbReference>
<dbReference type="GeneID" id="63984703"/>